<keyword evidence="1" id="KW-0732">Signal</keyword>
<dbReference type="GO" id="GO:0005615">
    <property type="term" value="C:extracellular space"/>
    <property type="evidence" value="ECO:0007669"/>
    <property type="project" value="TreeGrafter"/>
</dbReference>
<dbReference type="SMART" id="SM00700">
    <property type="entry name" value="JHBP"/>
    <property type="match status" value="1"/>
</dbReference>
<gene>
    <name evidence="2" type="ORF">X777_05273</name>
</gene>
<evidence type="ECO:0000313" key="2">
    <source>
        <dbReference type="EMBL" id="EZA55203.1"/>
    </source>
</evidence>
<feature type="chain" id="PRO_5001541071" description="Circadian clock-controlled protein" evidence="1">
    <location>
        <begin position="20"/>
        <end position="244"/>
    </location>
</feature>
<dbReference type="OMA" id="ENEEYMI"/>
<evidence type="ECO:0000256" key="1">
    <source>
        <dbReference type="SAM" id="SignalP"/>
    </source>
</evidence>
<dbReference type="PANTHER" id="PTHR11008:SF18">
    <property type="entry name" value="BCDNA.GH05536-RELATED"/>
    <property type="match status" value="1"/>
</dbReference>
<dbReference type="OrthoDB" id="8186595at2759"/>
<dbReference type="PANTHER" id="PTHR11008">
    <property type="entry name" value="PROTEIN TAKEOUT-LIKE PROTEIN"/>
    <property type="match status" value="1"/>
</dbReference>
<dbReference type="Gene3D" id="3.15.10.30">
    <property type="entry name" value="Haemolymph juvenile hormone binding protein"/>
    <property type="match status" value="1"/>
</dbReference>
<evidence type="ECO:0008006" key="4">
    <source>
        <dbReference type="Google" id="ProtNLM"/>
    </source>
</evidence>
<accession>A0A026WGY8</accession>
<organism evidence="2 3">
    <name type="scientific">Ooceraea biroi</name>
    <name type="common">Clonal raider ant</name>
    <name type="synonym">Cerapachys biroi</name>
    <dbReference type="NCBI Taxonomy" id="2015173"/>
    <lineage>
        <taxon>Eukaryota</taxon>
        <taxon>Metazoa</taxon>
        <taxon>Ecdysozoa</taxon>
        <taxon>Arthropoda</taxon>
        <taxon>Hexapoda</taxon>
        <taxon>Insecta</taxon>
        <taxon>Pterygota</taxon>
        <taxon>Neoptera</taxon>
        <taxon>Endopterygota</taxon>
        <taxon>Hymenoptera</taxon>
        <taxon>Apocrita</taxon>
        <taxon>Aculeata</taxon>
        <taxon>Formicoidea</taxon>
        <taxon>Formicidae</taxon>
        <taxon>Dorylinae</taxon>
        <taxon>Ooceraea</taxon>
    </lineage>
</organism>
<evidence type="ECO:0000313" key="3">
    <source>
        <dbReference type="Proteomes" id="UP000053097"/>
    </source>
</evidence>
<sequence length="244" mass="28091">MLLRVFNLISFGVFGLCMAKEQMLPVTTCHRDATDYSTCLRDAIQEAWPRFIQGLPEFNFPPIDPAFYDHHYVTIRNGVLYVNAHAVNTTFIGFANARFLDAKAYFTDNIFHLEIDFQTPQISLEGLLNLIGSVGPFRVNSTGHYKLVITDLKIRWDITGPVADDRWIPEHFIIIPRLKKMKGYFTGFLGSEEFDKLFQDFANEYWPALFRAIGPIVMKNLDPMFVEMITPLFSNVSFSKIFPK</sequence>
<dbReference type="Pfam" id="PF06585">
    <property type="entry name" value="JHBP"/>
    <property type="match status" value="1"/>
</dbReference>
<proteinExistence type="predicted"/>
<dbReference type="EMBL" id="KK107218">
    <property type="protein sequence ID" value="EZA55203.1"/>
    <property type="molecule type" value="Genomic_DNA"/>
</dbReference>
<feature type="signal peptide" evidence="1">
    <location>
        <begin position="1"/>
        <end position="19"/>
    </location>
</feature>
<name>A0A026WGY8_OOCBI</name>
<dbReference type="AlphaFoldDB" id="A0A026WGY8"/>
<dbReference type="InterPro" id="IPR038606">
    <property type="entry name" value="To_sf"/>
</dbReference>
<protein>
    <recommendedName>
        <fullName evidence="4">Circadian clock-controlled protein</fullName>
    </recommendedName>
</protein>
<reference evidence="2 3" key="1">
    <citation type="journal article" date="2014" name="Curr. Biol.">
        <title>The genome of the clonal raider ant Cerapachys biroi.</title>
        <authorList>
            <person name="Oxley P.R."/>
            <person name="Ji L."/>
            <person name="Fetter-Pruneda I."/>
            <person name="McKenzie S.K."/>
            <person name="Li C."/>
            <person name="Hu H."/>
            <person name="Zhang G."/>
            <person name="Kronauer D.J."/>
        </authorList>
    </citation>
    <scope>NUCLEOTIDE SEQUENCE [LARGE SCALE GENOMIC DNA]</scope>
</reference>
<keyword evidence="3" id="KW-1185">Reference proteome</keyword>
<dbReference type="InterPro" id="IPR010562">
    <property type="entry name" value="Haemolymph_juvenile_hormone-bd"/>
</dbReference>
<dbReference type="Proteomes" id="UP000053097">
    <property type="component" value="Unassembled WGS sequence"/>
</dbReference>